<reference evidence="4" key="1">
    <citation type="submission" date="2019-10" db="EMBL/GenBank/DDBJ databases">
        <title>Draft genome sequece of Microseira wollei NIES-4236.</title>
        <authorList>
            <person name="Yamaguchi H."/>
            <person name="Suzuki S."/>
            <person name="Kawachi M."/>
        </authorList>
    </citation>
    <scope>NUCLEOTIDE SEQUENCE</scope>
    <source>
        <strain evidence="4">NIES-4236</strain>
    </source>
</reference>
<keyword evidence="5" id="KW-1185">Reference proteome</keyword>
<dbReference type="PANTHER" id="PTHR22847">
    <property type="entry name" value="WD40 REPEAT PROTEIN"/>
    <property type="match status" value="1"/>
</dbReference>
<accession>A0AAV3XL87</accession>
<evidence type="ECO:0000313" key="4">
    <source>
        <dbReference type="EMBL" id="GET41212.1"/>
    </source>
</evidence>
<gene>
    <name evidence="4" type="ORF">MiSe_60240</name>
</gene>
<organism evidence="4 5">
    <name type="scientific">Microseira wollei NIES-4236</name>
    <dbReference type="NCBI Taxonomy" id="2530354"/>
    <lineage>
        <taxon>Bacteria</taxon>
        <taxon>Bacillati</taxon>
        <taxon>Cyanobacteriota</taxon>
        <taxon>Cyanophyceae</taxon>
        <taxon>Oscillatoriophycideae</taxon>
        <taxon>Aerosakkonematales</taxon>
        <taxon>Aerosakkonemataceae</taxon>
        <taxon>Microseira</taxon>
    </lineage>
</organism>
<dbReference type="InterPro" id="IPR036322">
    <property type="entry name" value="WD40_repeat_dom_sf"/>
</dbReference>
<dbReference type="InterPro" id="IPR001680">
    <property type="entry name" value="WD40_rpt"/>
</dbReference>
<dbReference type="SUPFAM" id="SSF50978">
    <property type="entry name" value="WD40 repeat-like"/>
    <property type="match status" value="1"/>
</dbReference>
<keyword evidence="2" id="KW-0677">Repeat</keyword>
<dbReference type="PROSITE" id="PS00678">
    <property type="entry name" value="WD_REPEATS_1"/>
    <property type="match status" value="1"/>
</dbReference>
<dbReference type="Gene3D" id="2.130.10.10">
    <property type="entry name" value="YVTN repeat-like/Quinoprotein amine dehydrogenase"/>
    <property type="match status" value="2"/>
</dbReference>
<dbReference type="CDD" id="cd00200">
    <property type="entry name" value="WD40"/>
    <property type="match status" value="1"/>
</dbReference>
<dbReference type="AlphaFoldDB" id="A0AAV3XL87"/>
<dbReference type="Pfam" id="PF00400">
    <property type="entry name" value="WD40"/>
    <property type="match status" value="5"/>
</dbReference>
<dbReference type="InterPro" id="IPR015943">
    <property type="entry name" value="WD40/YVTN_repeat-like_dom_sf"/>
</dbReference>
<evidence type="ECO:0000313" key="5">
    <source>
        <dbReference type="Proteomes" id="UP001050975"/>
    </source>
</evidence>
<dbReference type="InterPro" id="IPR019775">
    <property type="entry name" value="WD40_repeat_CS"/>
</dbReference>
<dbReference type="EMBL" id="BLAY01000113">
    <property type="protein sequence ID" value="GET41212.1"/>
    <property type="molecule type" value="Genomic_DNA"/>
</dbReference>
<keyword evidence="1 3" id="KW-0853">WD repeat</keyword>
<feature type="repeat" description="WD" evidence="3">
    <location>
        <begin position="190"/>
        <end position="231"/>
    </location>
</feature>
<dbReference type="PROSITE" id="PS50082">
    <property type="entry name" value="WD_REPEATS_2"/>
    <property type="match status" value="3"/>
</dbReference>
<name>A0AAV3XL87_9CYAN</name>
<feature type="repeat" description="WD" evidence="3">
    <location>
        <begin position="238"/>
        <end position="279"/>
    </location>
</feature>
<feature type="repeat" description="WD" evidence="3">
    <location>
        <begin position="365"/>
        <end position="398"/>
    </location>
</feature>
<evidence type="ECO:0000256" key="2">
    <source>
        <dbReference type="ARBA" id="ARBA00022737"/>
    </source>
</evidence>
<evidence type="ECO:0000256" key="1">
    <source>
        <dbReference type="ARBA" id="ARBA00022574"/>
    </source>
</evidence>
<protein>
    <submittedName>
        <fullName evidence="4">WD-40 repeat-containing protein</fullName>
    </submittedName>
</protein>
<dbReference type="PROSITE" id="PS50294">
    <property type="entry name" value="WD_REPEATS_REGION"/>
    <property type="match status" value="3"/>
</dbReference>
<proteinExistence type="predicted"/>
<evidence type="ECO:0000256" key="3">
    <source>
        <dbReference type="PROSITE-ProRule" id="PRU00221"/>
    </source>
</evidence>
<sequence length="398" mass="44162">MTQNTQEPREYDVVLGGQNIIPATGAVLGGVAGVKRRFASAIAEHRIAAVKEAKKYGKAGLEIGIKALEDESEQVQKTAYLQLRGRKEEEVRQALRQFNCYRFFECLRTVKAGEQITLNSNGEKAAFLASNRTIKVVDLNAMELLYAIPKYPRNQQFFIISDDGKILARSIKAAKSFVEIWVEGELEHTFYGHQGEIRAIALGPDGKTLATAGDDRCIKIWDVSSGKLILNISPLLMWGTHKESIIRLAFSPDGKILLSSDVSRAIKLWKWQNRSEPHTLNMVGYSLAISPDGQMLAAGCYKGTITILTLDGEIIQTLEPDSHVFHYLVRCIAFSPDGKTLVIGDSYQKSINFWNVRTGKLMHSLTGDDISPNCLAFSWDGQSLIAGNQDKTIKIWGI</sequence>
<dbReference type="RefSeq" id="WP_226587427.1">
    <property type="nucleotide sequence ID" value="NZ_BLAY01000113.1"/>
</dbReference>
<dbReference type="Proteomes" id="UP001050975">
    <property type="component" value="Unassembled WGS sequence"/>
</dbReference>
<dbReference type="PANTHER" id="PTHR22847:SF637">
    <property type="entry name" value="WD REPEAT DOMAIN 5B"/>
    <property type="match status" value="1"/>
</dbReference>
<dbReference type="SMART" id="SM00320">
    <property type="entry name" value="WD40"/>
    <property type="match status" value="6"/>
</dbReference>
<comment type="caution">
    <text evidence="4">The sequence shown here is derived from an EMBL/GenBank/DDBJ whole genome shotgun (WGS) entry which is preliminary data.</text>
</comment>